<accession>A0A2S9K8H3</accession>
<proteinExistence type="predicted"/>
<sequence>MHTLPTRPLIRRRSAIASGLLALTGLWPTLGRAGPSSTFEARRFPELLAALGGRDPVESPLLRLSGPDVAEDGASVPLGIGTALAGVRQLLLLADHNPSALIAGFRPGQGVAPDFSLQAKLVESSEVYALALLADGQACFARKSILVVKGACGAGASAPLAEPGPDGPAPIRIRAQQLGDRVVVRALVSHAMESGQRQDDSGSLVPAHFIEQISATHNGATVLAAEWGPWVARNPVLRFELRGARPGDRITLSWRDNRGNSRSDSAVVS</sequence>
<keyword evidence="4" id="KW-1185">Reference proteome</keyword>
<dbReference type="InterPro" id="IPR014756">
    <property type="entry name" value="Ig_E-set"/>
</dbReference>
<evidence type="ECO:0000313" key="3">
    <source>
        <dbReference type="EMBL" id="PRD66769.1"/>
    </source>
</evidence>
<dbReference type="InterPro" id="IPR014880">
    <property type="entry name" value="SoxZ_dom"/>
</dbReference>
<dbReference type="InterPro" id="IPR038162">
    <property type="entry name" value="SoxY_sf"/>
</dbReference>
<dbReference type="InterPro" id="IPR030995">
    <property type="entry name" value="SoxZ"/>
</dbReference>
<dbReference type="OrthoDB" id="9795530at2"/>
<feature type="domain" description="Ig-like SoxY" evidence="2">
    <location>
        <begin position="49"/>
        <end position="152"/>
    </location>
</feature>
<dbReference type="Gene3D" id="2.60.40.2470">
    <property type="entry name" value="SoxY domain"/>
    <property type="match status" value="1"/>
</dbReference>
<name>A0A2S9K8H3_9BURK</name>
<evidence type="ECO:0000259" key="1">
    <source>
        <dbReference type="Pfam" id="PF08770"/>
    </source>
</evidence>
<dbReference type="InterPro" id="IPR032711">
    <property type="entry name" value="SoxY"/>
</dbReference>
<dbReference type="RefSeq" id="WP_105747007.1">
    <property type="nucleotide sequence ID" value="NZ_PVLQ01000009.1"/>
</dbReference>
<dbReference type="SUPFAM" id="SSF81296">
    <property type="entry name" value="E set domains"/>
    <property type="match status" value="1"/>
</dbReference>
<reference evidence="3 4" key="1">
    <citation type="submission" date="2018-03" db="EMBL/GenBank/DDBJ databases">
        <title>Comparative genomics illustrates the genes involved in a hyperalkaliphilic mechanisms of Serpentinomonas isolated from highly-alkaline calcium-rich serpentinized springs.</title>
        <authorList>
            <person name="Suzuki S."/>
            <person name="Ishii S."/>
            <person name="Walworth N."/>
            <person name="Bird L."/>
            <person name="Kuenen J.G."/>
            <person name="Nealson K.H."/>
        </authorList>
    </citation>
    <scope>NUCLEOTIDE SEQUENCE [LARGE SCALE GENOMIC DNA]</scope>
    <source>
        <strain evidence="3 4">P1</strain>
    </source>
</reference>
<dbReference type="Pfam" id="PF08770">
    <property type="entry name" value="SoxZ"/>
    <property type="match status" value="1"/>
</dbReference>
<protein>
    <submittedName>
        <fullName evidence="3">Thiosulfate oxidation carrier complex protein SoxZ</fullName>
    </submittedName>
</protein>
<organism evidence="3 4">
    <name type="scientific">Malikia granosa</name>
    <dbReference type="NCBI Taxonomy" id="263067"/>
    <lineage>
        <taxon>Bacteria</taxon>
        <taxon>Pseudomonadati</taxon>
        <taxon>Pseudomonadota</taxon>
        <taxon>Betaproteobacteria</taxon>
        <taxon>Burkholderiales</taxon>
        <taxon>Comamonadaceae</taxon>
        <taxon>Malikia</taxon>
    </lineage>
</organism>
<evidence type="ECO:0000313" key="4">
    <source>
        <dbReference type="Proteomes" id="UP000238589"/>
    </source>
</evidence>
<dbReference type="AlphaFoldDB" id="A0A2S9K8H3"/>
<dbReference type="Gene3D" id="2.60.40.10">
    <property type="entry name" value="Immunoglobulins"/>
    <property type="match status" value="1"/>
</dbReference>
<dbReference type="Proteomes" id="UP000238589">
    <property type="component" value="Unassembled WGS sequence"/>
</dbReference>
<comment type="caution">
    <text evidence="3">The sequence shown here is derived from an EMBL/GenBank/DDBJ whole genome shotgun (WGS) entry which is preliminary data.</text>
</comment>
<dbReference type="InterPro" id="IPR013783">
    <property type="entry name" value="Ig-like_fold"/>
</dbReference>
<evidence type="ECO:0000259" key="2">
    <source>
        <dbReference type="Pfam" id="PF13501"/>
    </source>
</evidence>
<dbReference type="EMBL" id="PVLQ01000009">
    <property type="protein sequence ID" value="PRD66769.1"/>
    <property type="molecule type" value="Genomic_DNA"/>
</dbReference>
<feature type="domain" description="Sulphur oxidation protein SoxZ" evidence="1">
    <location>
        <begin position="173"/>
        <end position="266"/>
    </location>
</feature>
<dbReference type="NCBIfam" id="TIGR04490">
    <property type="entry name" value="SoxZ_true"/>
    <property type="match status" value="1"/>
</dbReference>
<dbReference type="Pfam" id="PF13501">
    <property type="entry name" value="SoxY"/>
    <property type="match status" value="1"/>
</dbReference>
<gene>
    <name evidence="3" type="primary">soxZ</name>
    <name evidence="3" type="ORF">C6P64_02445</name>
</gene>